<feature type="region of interest" description="Disordered" evidence="1">
    <location>
        <begin position="24"/>
        <end position="86"/>
    </location>
</feature>
<accession>F2E987</accession>
<evidence type="ECO:0000313" key="2">
    <source>
        <dbReference type="EMBL" id="BAK03909.1"/>
    </source>
</evidence>
<dbReference type="EMBL" id="AK372712">
    <property type="protein sequence ID" value="BAK03909.1"/>
    <property type="molecule type" value="mRNA"/>
</dbReference>
<organism evidence="2">
    <name type="scientific">Hordeum vulgare subsp. vulgare</name>
    <name type="common">Domesticated barley</name>
    <dbReference type="NCBI Taxonomy" id="112509"/>
    <lineage>
        <taxon>Eukaryota</taxon>
        <taxon>Viridiplantae</taxon>
        <taxon>Streptophyta</taxon>
        <taxon>Embryophyta</taxon>
        <taxon>Tracheophyta</taxon>
        <taxon>Spermatophyta</taxon>
        <taxon>Magnoliopsida</taxon>
        <taxon>Liliopsida</taxon>
        <taxon>Poales</taxon>
        <taxon>Poaceae</taxon>
        <taxon>BOP clade</taxon>
        <taxon>Pooideae</taxon>
        <taxon>Triticodae</taxon>
        <taxon>Triticeae</taxon>
        <taxon>Hordeinae</taxon>
        <taxon>Hordeum</taxon>
    </lineage>
</organism>
<protein>
    <submittedName>
        <fullName evidence="2">Predicted protein</fullName>
    </submittedName>
</protein>
<feature type="compositionally biased region" description="Pro residues" evidence="1">
    <location>
        <begin position="59"/>
        <end position="68"/>
    </location>
</feature>
<name>F2E987_HORVV</name>
<reference evidence="2" key="1">
    <citation type="journal article" date="2011" name="Plant Physiol.">
        <title>Comprehensive sequence analysis of 24,783 barley full-length cDNAs derived from 12 clone libraries.</title>
        <authorList>
            <person name="Matsumoto T."/>
            <person name="Tanaka T."/>
            <person name="Sakai H."/>
            <person name="Amano N."/>
            <person name="Kanamori H."/>
            <person name="Kurita K."/>
            <person name="Kikuta A."/>
            <person name="Kamiya K."/>
            <person name="Yamamoto M."/>
            <person name="Ikawa H."/>
            <person name="Fujii N."/>
            <person name="Hori K."/>
            <person name="Itoh T."/>
            <person name="Sato K."/>
        </authorList>
    </citation>
    <scope>NUCLEOTIDE SEQUENCE</scope>
    <source>
        <tissue evidence="2">Seed</tissue>
    </source>
</reference>
<sequence length="127" mass="13671">MHGRRQGCGGEGCGDRRPFVRHMWPATRVEAAPPPAKGPVSPPPHPRSSVPPLRTTSYPPAPTTPPAAPHKQEAADSPRPPSADSFLKVPHTLVDISIWDLLSSAKFRPNSVCCWSHQMAIISASKT</sequence>
<evidence type="ECO:0000256" key="1">
    <source>
        <dbReference type="SAM" id="MobiDB-lite"/>
    </source>
</evidence>
<dbReference type="AlphaFoldDB" id="F2E987"/>
<proteinExistence type="evidence at transcript level"/>
<feature type="compositionally biased region" description="Pro residues" evidence="1">
    <location>
        <begin position="32"/>
        <end position="46"/>
    </location>
</feature>